<gene>
    <name evidence="2" type="ORF">ATI02_1390</name>
</gene>
<reference evidence="2 3" key="1">
    <citation type="submission" date="2017-11" db="EMBL/GenBank/DDBJ databases">
        <title>Genome sequencing of a diverse group of Pseudomonas species.</title>
        <authorList>
            <person name="Loper J."/>
        </authorList>
    </citation>
    <scope>NUCLEOTIDE SEQUENCE [LARGE SCALE GENOMIC DNA]</scope>
    <source>
        <strain evidence="2 3">LMG 25716</strain>
    </source>
</reference>
<dbReference type="EMBL" id="PHHE01000001">
    <property type="protein sequence ID" value="PKA68605.1"/>
    <property type="molecule type" value="Genomic_DNA"/>
</dbReference>
<evidence type="ECO:0000256" key="1">
    <source>
        <dbReference type="SAM" id="MobiDB-lite"/>
    </source>
</evidence>
<feature type="compositionally biased region" description="Low complexity" evidence="1">
    <location>
        <begin position="21"/>
        <end position="31"/>
    </location>
</feature>
<name>A0ABX4PUH5_9PSED</name>
<feature type="region of interest" description="Disordered" evidence="1">
    <location>
        <begin position="208"/>
        <end position="246"/>
    </location>
</feature>
<sequence>MCRPLREQAHSHPGCGQTQLSSPPSFPSGSGLAREGVRSGNTDVECAAPFVSKPTSTLTVARHKSRPHRHSLVGAGLLAKASGQATSMLNVPPLREQAHSHPDCGQTQISSLPSFPCGSGLAREGVRSGNSDVECACPLREQAHFHPDCGQTQISSPPSFPCGSGLAREGIRSGNSDVECACLFVSKPTPSYDRRCFWGLFTEHQTSQSSKSPHRFSGRSRKRRPVPCIAGSSGWRSGRGWRASHR</sequence>
<feature type="compositionally biased region" description="Basic residues" evidence="1">
    <location>
        <begin position="212"/>
        <end position="225"/>
    </location>
</feature>
<organism evidence="2 3">
    <name type="scientific">Pseudomonas baetica</name>
    <dbReference type="NCBI Taxonomy" id="674054"/>
    <lineage>
        <taxon>Bacteria</taxon>
        <taxon>Pseudomonadati</taxon>
        <taxon>Pseudomonadota</taxon>
        <taxon>Gammaproteobacteria</taxon>
        <taxon>Pseudomonadales</taxon>
        <taxon>Pseudomonadaceae</taxon>
        <taxon>Pseudomonas</taxon>
    </lineage>
</organism>
<feature type="region of interest" description="Disordered" evidence="1">
    <location>
        <begin position="1"/>
        <end position="39"/>
    </location>
</feature>
<dbReference type="Proteomes" id="UP000232455">
    <property type="component" value="Unassembled WGS sequence"/>
</dbReference>
<comment type="caution">
    <text evidence="2">The sequence shown here is derived from an EMBL/GenBank/DDBJ whole genome shotgun (WGS) entry which is preliminary data.</text>
</comment>
<protein>
    <submittedName>
        <fullName evidence="2">Uncharacterized protein</fullName>
    </submittedName>
</protein>
<evidence type="ECO:0000313" key="3">
    <source>
        <dbReference type="Proteomes" id="UP000232455"/>
    </source>
</evidence>
<evidence type="ECO:0000313" key="2">
    <source>
        <dbReference type="EMBL" id="PKA68605.1"/>
    </source>
</evidence>
<keyword evidence="3" id="KW-1185">Reference proteome</keyword>
<accession>A0ABX4PUH5</accession>
<feature type="compositionally biased region" description="Low complexity" evidence="1">
    <location>
        <begin position="230"/>
        <end position="246"/>
    </location>
</feature>
<feature type="compositionally biased region" description="Basic and acidic residues" evidence="1">
    <location>
        <begin position="1"/>
        <end position="10"/>
    </location>
</feature>
<proteinExistence type="predicted"/>